<dbReference type="Proteomes" id="UP000029889">
    <property type="component" value="Segment"/>
</dbReference>
<keyword evidence="2" id="KW-1185">Reference proteome</keyword>
<dbReference type="KEGG" id="vg:22111057"/>
<dbReference type="OrthoDB" id="21686at10239"/>
<reference evidence="1 2" key="1">
    <citation type="submission" date="2014-09" db="EMBL/GenBank/DDBJ databases">
        <authorList>
            <person name="Lapin J.S."/>
            <person name="Pope W.H."/>
            <person name="Hua J."/>
            <person name="Ford M.E."/>
            <person name="Conway J.F."/>
            <person name="Hatfull G.F."/>
            <person name="Hendrix R.W."/>
        </authorList>
    </citation>
    <scope>NUCLEOTIDE SEQUENCE [LARGE SCALE GENOMIC DNA]</scope>
</reference>
<gene>
    <name evidence="1" type="primary">17</name>
    <name evidence="1" type="ORF">PBI_121Q_17</name>
</gene>
<dbReference type="GeneID" id="22111057"/>
<dbReference type="RefSeq" id="YP_009101611.1">
    <property type="nucleotide sequence ID" value="NC_025447.1"/>
</dbReference>
<name>A0A097EWV2_9CAUD</name>
<organism evidence="1 2">
    <name type="scientific">Escherichia phage 121Q</name>
    <dbReference type="NCBI Taxonomy" id="1555202"/>
    <lineage>
        <taxon>Viruses</taxon>
        <taxon>Duplodnaviria</taxon>
        <taxon>Heunggongvirae</taxon>
        <taxon>Uroviricota</taxon>
        <taxon>Caudoviricetes</taxon>
        <taxon>Asteriusvirus</taxon>
        <taxon>Asteriusvirus av121Q</taxon>
    </lineage>
</organism>
<accession>A0A097EWV2</accession>
<proteinExistence type="predicted"/>
<sequence>MNQYNTIPPFITVIQYDGKTFVGIIKIKSKQYTTLYCFDDMDDSMQDELLGIAHDWWWQSNRTIPVCLFFQEEMEKFEPYTQRFDTPSVNFVCGPVVSLSNLPQKRIKRRNVALKKK</sequence>
<protein>
    <submittedName>
        <fullName evidence="1">Uncharacterized protein</fullName>
    </submittedName>
</protein>
<dbReference type="EMBL" id="KM507819">
    <property type="protein sequence ID" value="AIT13914.1"/>
    <property type="molecule type" value="Genomic_DNA"/>
</dbReference>
<evidence type="ECO:0000313" key="2">
    <source>
        <dbReference type="Proteomes" id="UP000029889"/>
    </source>
</evidence>
<evidence type="ECO:0000313" key="1">
    <source>
        <dbReference type="EMBL" id="AIT13914.1"/>
    </source>
</evidence>